<evidence type="ECO:0000313" key="13">
    <source>
        <dbReference type="EMBL" id="RYC12095.1"/>
    </source>
</evidence>
<dbReference type="Proteomes" id="UP000291088">
    <property type="component" value="Unassembled WGS sequence"/>
</dbReference>
<organism evidence="13 14">
    <name type="scientific">Ciceribacter ferrooxidans</name>
    <dbReference type="NCBI Taxonomy" id="2509717"/>
    <lineage>
        <taxon>Bacteria</taxon>
        <taxon>Pseudomonadati</taxon>
        <taxon>Pseudomonadota</taxon>
        <taxon>Alphaproteobacteria</taxon>
        <taxon>Hyphomicrobiales</taxon>
        <taxon>Rhizobiaceae</taxon>
        <taxon>Ciceribacter</taxon>
    </lineage>
</organism>
<name>A0A4Q2T0J8_9HYPH</name>
<keyword evidence="8 12" id="KW-0378">Hydrolase</keyword>
<dbReference type="EC" id="3.5.1.108" evidence="4 12"/>
<dbReference type="Gene3D" id="3.30.230.20">
    <property type="entry name" value="lpxc deacetylase, domain 1"/>
    <property type="match status" value="1"/>
</dbReference>
<dbReference type="GO" id="GO:0103117">
    <property type="term" value="F:UDP-3-O-acyl-N-acetylglucosamine deacetylase activity"/>
    <property type="evidence" value="ECO:0007669"/>
    <property type="project" value="UniProtKB-UniRule"/>
</dbReference>
<dbReference type="InterPro" id="IPR004463">
    <property type="entry name" value="UDP-acyl_GlcNac_deAcase"/>
</dbReference>
<evidence type="ECO:0000256" key="2">
    <source>
        <dbReference type="ARBA" id="ARBA00002923"/>
    </source>
</evidence>
<dbReference type="OrthoDB" id="9802746at2"/>
<comment type="cofactor">
    <cofactor evidence="1 12">
        <name>Zn(2+)</name>
        <dbReference type="ChEBI" id="CHEBI:29105"/>
    </cofactor>
</comment>
<gene>
    <name evidence="12" type="primary">lpxC</name>
    <name evidence="13" type="ORF">EUU22_13625</name>
</gene>
<evidence type="ECO:0000256" key="4">
    <source>
        <dbReference type="ARBA" id="ARBA00012745"/>
    </source>
</evidence>
<dbReference type="GO" id="GO:0016020">
    <property type="term" value="C:membrane"/>
    <property type="evidence" value="ECO:0007669"/>
    <property type="project" value="GOC"/>
</dbReference>
<feature type="binding site" evidence="12">
    <location>
        <position position="248"/>
    </location>
    <ligand>
        <name>Zn(2+)</name>
        <dbReference type="ChEBI" id="CHEBI:29105"/>
    </ligand>
</feature>
<keyword evidence="7 12" id="KW-0479">Metal-binding</keyword>
<dbReference type="GO" id="GO:0009245">
    <property type="term" value="P:lipid A biosynthetic process"/>
    <property type="evidence" value="ECO:0007669"/>
    <property type="project" value="UniProtKB-UniRule"/>
</dbReference>
<keyword evidence="14" id="KW-1185">Reference proteome</keyword>
<dbReference type="Gene3D" id="3.30.1700.10">
    <property type="entry name" value="lpxc deacetylase, domain 2"/>
    <property type="match status" value="1"/>
</dbReference>
<dbReference type="PANTHER" id="PTHR33694">
    <property type="entry name" value="UDP-3-O-ACYL-N-ACETYLGLUCOSAMINE DEACETYLASE 1, MITOCHONDRIAL-RELATED"/>
    <property type="match status" value="1"/>
</dbReference>
<keyword evidence="5 12" id="KW-0444">Lipid biosynthesis</keyword>
<keyword evidence="10 12" id="KW-0443">Lipid metabolism</keyword>
<dbReference type="InterPro" id="IPR015870">
    <property type="entry name" value="UDP-acyl_N-AcGlcN_deAcase_N"/>
</dbReference>
<evidence type="ECO:0000256" key="10">
    <source>
        <dbReference type="ARBA" id="ARBA00023098"/>
    </source>
</evidence>
<keyword evidence="6 12" id="KW-0441">Lipid A biosynthesis</keyword>
<evidence type="ECO:0000256" key="11">
    <source>
        <dbReference type="ARBA" id="ARBA00024535"/>
    </source>
</evidence>
<feature type="binding site" evidence="12">
    <location>
        <position position="85"/>
    </location>
    <ligand>
        <name>Zn(2+)</name>
        <dbReference type="ChEBI" id="CHEBI:29105"/>
    </ligand>
</feature>
<feature type="active site" description="Proton donor" evidence="12">
    <location>
        <position position="271"/>
    </location>
</feature>
<sequence length="318" mass="34347">MAIGLLGFQTTIAAPVTLTGIGVHSGTPVTISFLPTEAGTGIVFHRQHGNGTVTELRAVSSQVGNTDLCTVLGTSPATSIATVEHVMAAIYALGIDNLIIEVDGAEMPIMDGSSAPFIEAIDQVGVKNLGVKRRYIRVTKPVRIESGASWAEFRPHDGTRFEVEIDFDSPLIGRQMWQGEMTAAAFRNELSRARTFGFMRDVERLWAAGFALGSSLENSVVISDDNTVVNMEGLRYAGDEFVRHKTLDAVGDLAMAGAQFIGCYRSYRGGHKLNANALKALLDDRSAYEVVEAPVRSQQVRAREFVAVNVPEFAPWSA</sequence>
<dbReference type="EMBL" id="SDVB01000238">
    <property type="protein sequence ID" value="RYC12095.1"/>
    <property type="molecule type" value="Genomic_DNA"/>
</dbReference>
<evidence type="ECO:0000313" key="14">
    <source>
        <dbReference type="Proteomes" id="UP000291088"/>
    </source>
</evidence>
<dbReference type="SUPFAM" id="SSF54211">
    <property type="entry name" value="Ribosomal protein S5 domain 2-like"/>
    <property type="match status" value="2"/>
</dbReference>
<evidence type="ECO:0000256" key="3">
    <source>
        <dbReference type="ARBA" id="ARBA00005002"/>
    </source>
</evidence>
<accession>A0A4Q2T0J8</accession>
<dbReference type="Pfam" id="PF03331">
    <property type="entry name" value="LpxC"/>
    <property type="match status" value="1"/>
</dbReference>
<comment type="caution">
    <text evidence="13">The sequence shown here is derived from an EMBL/GenBank/DDBJ whole genome shotgun (WGS) entry which is preliminary data.</text>
</comment>
<keyword evidence="9 12" id="KW-0862">Zinc</keyword>
<dbReference type="InterPro" id="IPR011334">
    <property type="entry name" value="UDP-acyl_GlcNac_deAcase_C"/>
</dbReference>
<evidence type="ECO:0000256" key="1">
    <source>
        <dbReference type="ARBA" id="ARBA00001947"/>
    </source>
</evidence>
<protein>
    <recommendedName>
        <fullName evidence="4 12">UDP-3-O-acyl-N-acetylglucosamine deacetylase</fullName>
        <shortName evidence="12">UDP-3-O-acyl-GlcNAc deacetylase</shortName>
        <ecNumber evidence="4 12">3.5.1.108</ecNumber>
    </recommendedName>
    <alternativeName>
        <fullName evidence="12">UDP-3-O-[R-3-hydroxymyristoyl]-N-acetylglucosamine deacetylase</fullName>
    </alternativeName>
</protein>
<dbReference type="PANTHER" id="PTHR33694:SF1">
    <property type="entry name" value="UDP-3-O-ACYL-N-ACETYLGLUCOSAMINE DEACETYLASE 1, MITOCHONDRIAL-RELATED"/>
    <property type="match status" value="1"/>
</dbReference>
<feature type="binding site" evidence="12">
    <location>
        <position position="244"/>
    </location>
    <ligand>
        <name>Zn(2+)</name>
        <dbReference type="ChEBI" id="CHEBI:29105"/>
    </ligand>
</feature>
<dbReference type="NCBIfam" id="TIGR00325">
    <property type="entry name" value="lpxC"/>
    <property type="match status" value="1"/>
</dbReference>
<comment type="catalytic activity">
    <reaction evidence="11 12">
        <text>a UDP-3-O-[(3R)-3-hydroxyacyl]-N-acetyl-alpha-D-glucosamine + H2O = a UDP-3-O-[(3R)-3-hydroxyacyl]-alpha-D-glucosamine + acetate</text>
        <dbReference type="Rhea" id="RHEA:67816"/>
        <dbReference type="ChEBI" id="CHEBI:15377"/>
        <dbReference type="ChEBI" id="CHEBI:30089"/>
        <dbReference type="ChEBI" id="CHEBI:137740"/>
        <dbReference type="ChEBI" id="CHEBI:173225"/>
        <dbReference type="EC" id="3.5.1.108"/>
    </reaction>
</comment>
<dbReference type="InterPro" id="IPR020568">
    <property type="entry name" value="Ribosomal_Su5_D2-typ_SF"/>
</dbReference>
<reference evidence="13 14" key="1">
    <citation type="submission" date="2019-01" db="EMBL/GenBank/DDBJ databases">
        <authorList>
            <person name="Deng T."/>
        </authorList>
    </citation>
    <scope>NUCLEOTIDE SEQUENCE [LARGE SCALE GENOMIC DNA]</scope>
    <source>
        <strain evidence="13 14">F8825</strain>
    </source>
</reference>
<evidence type="ECO:0000256" key="12">
    <source>
        <dbReference type="HAMAP-Rule" id="MF_00388"/>
    </source>
</evidence>
<evidence type="ECO:0000256" key="7">
    <source>
        <dbReference type="ARBA" id="ARBA00022723"/>
    </source>
</evidence>
<comment type="function">
    <text evidence="2 12">Catalyzes the hydrolysis of UDP-3-O-myristoyl-N-acetylglucosamine to form UDP-3-O-myristoylglucosamine and acetate, the committed step in lipid A biosynthesis.</text>
</comment>
<dbReference type="UniPathway" id="UPA00359">
    <property type="reaction ID" value="UER00478"/>
</dbReference>
<proteinExistence type="inferred from homology"/>
<evidence type="ECO:0000256" key="8">
    <source>
        <dbReference type="ARBA" id="ARBA00022801"/>
    </source>
</evidence>
<evidence type="ECO:0000256" key="9">
    <source>
        <dbReference type="ARBA" id="ARBA00022833"/>
    </source>
</evidence>
<dbReference type="AlphaFoldDB" id="A0A4Q2T0J8"/>
<dbReference type="HAMAP" id="MF_00388">
    <property type="entry name" value="LpxC"/>
    <property type="match status" value="1"/>
</dbReference>
<comment type="pathway">
    <text evidence="3 12">Glycolipid biosynthesis; lipid IV(A) biosynthesis; lipid IV(A) from (3R)-3-hydroxytetradecanoyl-[acyl-carrier-protein] and UDP-N-acetyl-alpha-D-glucosamine: step 2/6.</text>
</comment>
<dbReference type="RefSeq" id="WP_129332524.1">
    <property type="nucleotide sequence ID" value="NZ_SDVB01000238.1"/>
</dbReference>
<comment type="similarity">
    <text evidence="12">Belongs to the LpxC family.</text>
</comment>
<dbReference type="GO" id="GO:0046872">
    <property type="term" value="F:metal ion binding"/>
    <property type="evidence" value="ECO:0007669"/>
    <property type="project" value="UniProtKB-KW"/>
</dbReference>
<evidence type="ECO:0000256" key="5">
    <source>
        <dbReference type="ARBA" id="ARBA00022516"/>
    </source>
</evidence>
<evidence type="ECO:0000256" key="6">
    <source>
        <dbReference type="ARBA" id="ARBA00022556"/>
    </source>
</evidence>